<accession>D1AX82</accession>
<feature type="transmembrane region" description="Helical" evidence="1">
    <location>
        <begin position="12"/>
        <end position="30"/>
    </location>
</feature>
<evidence type="ECO:0000313" key="3">
    <source>
        <dbReference type="Proteomes" id="UP000002072"/>
    </source>
</evidence>
<sequence>MKLDRNTLNKFLLMVLFIMIFESLNGMYAVKSIDLFNEVHSKTGISLNDYITVEMIKYFSSVSIFMIFSIYTYVSYRHYKINSLYKGVWTLFITTNILFKIFVFKQDTIFYYLSIIFQFILVIYILKFKQKEREE</sequence>
<dbReference type="EMBL" id="CP001779">
    <property type="protein sequence ID" value="ACZ00908.1"/>
    <property type="molecule type" value="Genomic_DNA"/>
</dbReference>
<dbReference type="KEGG" id="smf:Smon_0427"/>
<organism evidence="2 3">
    <name type="scientific">Streptobacillus moniliformis (strain ATCC 14647 / DSM 12112 / NCTC 10651 / 9901)</name>
    <dbReference type="NCBI Taxonomy" id="519441"/>
    <lineage>
        <taxon>Bacteria</taxon>
        <taxon>Fusobacteriati</taxon>
        <taxon>Fusobacteriota</taxon>
        <taxon>Fusobacteriia</taxon>
        <taxon>Fusobacteriales</taxon>
        <taxon>Leptotrichiaceae</taxon>
        <taxon>Streptobacillus</taxon>
    </lineage>
</organism>
<reference evidence="2 3" key="1">
    <citation type="journal article" date="2009" name="Stand. Genomic Sci.">
        <title>Complete genome sequence of Streptobacillus moniliformis type strain (9901T).</title>
        <authorList>
            <person name="Nolan M."/>
            <person name="Gronow S."/>
            <person name="Lapidus A."/>
            <person name="Ivanova N."/>
            <person name="Copeland A."/>
            <person name="Lucas S."/>
            <person name="Del Rio T.G."/>
            <person name="Chen F."/>
            <person name="Tice H."/>
            <person name="Pitluck S."/>
            <person name="Cheng J.F."/>
            <person name="Sims D."/>
            <person name="Meincke L."/>
            <person name="Bruce D."/>
            <person name="Goodwin L."/>
            <person name="Brettin T."/>
            <person name="Han C."/>
            <person name="Detter J.C."/>
            <person name="Ovchinikova G."/>
            <person name="Pati A."/>
            <person name="Mavromatis K."/>
            <person name="Mikhailova N."/>
            <person name="Chen A."/>
            <person name="Palaniappan K."/>
            <person name="Land M."/>
            <person name="Hauser L."/>
            <person name="Chang Y.J."/>
            <person name="Jeffries C.D."/>
            <person name="Rohde M."/>
            <person name="Sproer C."/>
            <person name="Goker M."/>
            <person name="Bristow J."/>
            <person name="Eisen J.A."/>
            <person name="Markowitz V."/>
            <person name="Hugenholtz P."/>
            <person name="Kyrpides N.C."/>
            <person name="Klenk H.P."/>
            <person name="Chain P."/>
        </authorList>
    </citation>
    <scope>NUCLEOTIDE SEQUENCE [LARGE SCALE GENOMIC DNA]</scope>
    <source>
        <strain evidence="3">ATCC 14647 / DSM 12112 / NCTC 10651 / 9901</strain>
    </source>
</reference>
<protein>
    <submittedName>
        <fullName evidence="2">Uncharacterized protein</fullName>
    </submittedName>
</protein>
<dbReference type="STRING" id="519441.Smon_0427"/>
<keyword evidence="1" id="KW-0472">Membrane</keyword>
<proteinExistence type="predicted"/>
<keyword evidence="1" id="KW-1133">Transmembrane helix</keyword>
<evidence type="ECO:0000313" key="2">
    <source>
        <dbReference type="EMBL" id="ACZ00908.1"/>
    </source>
</evidence>
<feature type="transmembrane region" description="Helical" evidence="1">
    <location>
        <begin position="50"/>
        <end position="71"/>
    </location>
</feature>
<dbReference type="AlphaFoldDB" id="D1AX82"/>
<dbReference type="Proteomes" id="UP000002072">
    <property type="component" value="Chromosome"/>
</dbReference>
<dbReference type="HOGENOM" id="CLU_1905378_0_0_0"/>
<feature type="transmembrane region" description="Helical" evidence="1">
    <location>
        <begin position="109"/>
        <end position="126"/>
    </location>
</feature>
<evidence type="ECO:0000256" key="1">
    <source>
        <dbReference type="SAM" id="Phobius"/>
    </source>
</evidence>
<name>D1AX82_STRM9</name>
<dbReference type="OrthoDB" id="95555at2"/>
<gene>
    <name evidence="2" type="ordered locus">Smon_0427</name>
</gene>
<dbReference type="RefSeq" id="WP_012858465.1">
    <property type="nucleotide sequence ID" value="NC_013515.1"/>
</dbReference>
<keyword evidence="3" id="KW-1185">Reference proteome</keyword>
<dbReference type="GeneID" id="29673812"/>
<feature type="transmembrane region" description="Helical" evidence="1">
    <location>
        <begin position="83"/>
        <end position="103"/>
    </location>
</feature>
<keyword evidence="1" id="KW-0812">Transmembrane</keyword>